<dbReference type="Gene3D" id="3.30.70.270">
    <property type="match status" value="1"/>
</dbReference>
<dbReference type="NCBIfam" id="TIGR00229">
    <property type="entry name" value="sensory_box"/>
    <property type="match status" value="4"/>
</dbReference>
<proteinExistence type="predicted"/>
<feature type="domain" description="PAS" evidence="3">
    <location>
        <begin position="823"/>
        <end position="880"/>
    </location>
</feature>
<sequence length="1513" mass="170617">MKHWAIALGSSAMLLGTWAGAMAQEDQGAEGDTVRVGIYQNPPKVFVDPAGTPTGFWVDVLAAIAQAEDWTVEYVACEWQACLDGVEAANLDLMLDVAYSEARDRRFDFNQESVLSSWSVVYRHPDRPIDSILDLDQRRVGVVQGSIQRPTLAERAKSFGAAPIFVEFDDFATMLQQLAAGNIDAAVIDPFVGPQAEAEYAIERTNLLVYPSQLYFVTAEGQNAALLAAIDENLQQLLGDSDSAYYQAERRWLPLVQPSSMQIFRQALLDALIYLPIIGVMGFAVWNYLLRKEVKRRLQTENRLQTLTNNTPGVIFQYLLRSNGTESLLYVSSRCADVWGITAEAAIADVNQWWQQVHPDDVQPLRNALLRSARSLTVWSAEWRICPPAQPEKWLQVSAQPQACDSGAVIWDGLIFDITERKTAEIALRRSETRFQRLASNLPGILYGYCLCPDGTDSFTYISSGFADIYGFAPERALADSKSVWDCVHPDDVEGLRLSILHSHQTLQVWQAQYRVVLESDQMKWLQGIARPEQQPNGDVTWDGLIIDITERMQIEAALRQSEQRFRNTAANLPGAIFQYVLHVDGTDDVTYMSAGCYDIWEITAETAEQQARRLWEMIHPDDYVGFTESVRQSAQTLEPWSWQWRIITPSGTTKWLAAGGRPELQPNGDIVWDSLVMDISDRKQAEIALQTSESRLNTLISNLPGFVYRVANQPDYPVHFISQGVTDITGYTVIDYLEGHVNMGEQVHRYDRARVWNQVQRALQQREPYECEYRMITRSGATKWLWERGQGIWDEQGQLHHLEGFVTDISDRKQAELALQESEVRYRQVVEAQTDFILRSLPDTTITFANDALCDALGLSPEQVIGKQWIELANPEDLEQNAFQPLALLTPKNPRCFVENRDVRAGGKIGWTQWLNEGIFDDIGQLVEIQSVGRDITNLKQAEEALRQSEERLRLVTENMGDLVCLHDLEGYFTYVTLSSQALLGFAPDELIGKHPNLLIHPDEHNLVCEEMFVPASQGRSGRAIYRMRHKTAGYLWLETLSQPVFDEQGNVSQVQTTSRNVSDRVKIEEQLKYDALHDSLTTLPNRDRLMQRLDLALKRSKQHPTFQFAVLFLDLDNFKVVNDSLGHLVGDELLIAVAQQLLQFIRDTDIAARLGGDEFVILIEEITHIQDAVIIAERILAALRQPFHIAEREVVITTSIGIVSGETQYERAVDLLRDADLAMYRAKHSGRAQYAIFDPTMHFRVTQRLHLEQDLRKALARSELVLHYQPIVAFDTLQVIGFEALVRWQHPQRGLISPLEFIAIAEETGLIKSLGQWVLTTACHQLADWQRQHPQKPLKMSVNLSVQQLQPALISQIEAVLAATQIAPSSLVLELTESMLAQNIELTQDLLTQVKQLGVRLSIDDFGTGYSSLSYLSRLPVDHLKIDRAFVSPSANNTRNQVIAESIVALSDLLGLHAIAEGIETPEQLTWLQQLGCQEGQGYLFSPPVSATAAAQLLCQSLSVEVWNRSR</sequence>
<dbReference type="SMART" id="SM00062">
    <property type="entry name" value="PBPb"/>
    <property type="match status" value="1"/>
</dbReference>
<gene>
    <name evidence="7" type="ORF">DYY88_09020</name>
</gene>
<evidence type="ECO:0000259" key="4">
    <source>
        <dbReference type="PROSITE" id="PS50113"/>
    </source>
</evidence>
<dbReference type="OrthoDB" id="442691at2"/>
<dbReference type="InterPro" id="IPR052155">
    <property type="entry name" value="Biofilm_reg_signaling"/>
</dbReference>
<keyword evidence="8" id="KW-1185">Reference proteome</keyword>
<dbReference type="CDD" id="cd01948">
    <property type="entry name" value="EAL"/>
    <property type="match status" value="1"/>
</dbReference>
<dbReference type="SUPFAM" id="SSF53850">
    <property type="entry name" value="Periplasmic binding protein-like II"/>
    <property type="match status" value="1"/>
</dbReference>
<dbReference type="PROSITE" id="PS50113">
    <property type="entry name" value="PAC"/>
    <property type="match status" value="5"/>
</dbReference>
<dbReference type="SUPFAM" id="SSF55073">
    <property type="entry name" value="Nucleotide cyclase"/>
    <property type="match status" value="1"/>
</dbReference>
<feature type="domain" description="PAC" evidence="4">
    <location>
        <begin position="510"/>
        <end position="561"/>
    </location>
</feature>
<accession>A0A4Q7E8V4</accession>
<dbReference type="Gene3D" id="3.40.190.10">
    <property type="entry name" value="Periplasmic binding protein-like II"/>
    <property type="match status" value="2"/>
</dbReference>
<dbReference type="PROSITE" id="PS50112">
    <property type="entry name" value="PAS"/>
    <property type="match status" value="4"/>
</dbReference>
<comment type="caution">
    <text evidence="7">The sequence shown here is derived from an EMBL/GenBank/DDBJ whole genome shotgun (WGS) entry which is preliminary data.</text>
</comment>
<evidence type="ECO:0000256" key="1">
    <source>
        <dbReference type="SAM" id="Phobius"/>
    </source>
</evidence>
<dbReference type="PANTHER" id="PTHR44757">
    <property type="entry name" value="DIGUANYLATE CYCLASE DGCP"/>
    <property type="match status" value="1"/>
</dbReference>
<feature type="transmembrane region" description="Helical" evidence="1">
    <location>
        <begin position="271"/>
        <end position="290"/>
    </location>
</feature>
<dbReference type="SMART" id="SM00052">
    <property type="entry name" value="EAL"/>
    <property type="match status" value="1"/>
</dbReference>
<evidence type="ECO:0000313" key="8">
    <source>
        <dbReference type="Proteomes" id="UP000292459"/>
    </source>
</evidence>
<evidence type="ECO:0000259" key="3">
    <source>
        <dbReference type="PROSITE" id="PS50112"/>
    </source>
</evidence>
<dbReference type="CDD" id="cd00130">
    <property type="entry name" value="PAS"/>
    <property type="match status" value="6"/>
</dbReference>
<dbReference type="InterPro" id="IPR000160">
    <property type="entry name" value="GGDEF_dom"/>
</dbReference>
<feature type="domain" description="GGDEF" evidence="6">
    <location>
        <begin position="1108"/>
        <end position="1241"/>
    </location>
</feature>
<dbReference type="InterPro" id="IPR035965">
    <property type="entry name" value="PAS-like_dom_sf"/>
</dbReference>
<feature type="domain" description="PAS" evidence="3">
    <location>
        <begin position="693"/>
        <end position="767"/>
    </location>
</feature>
<dbReference type="InterPro" id="IPR035919">
    <property type="entry name" value="EAL_sf"/>
</dbReference>
<dbReference type="SUPFAM" id="SSF141868">
    <property type="entry name" value="EAL domain-like"/>
    <property type="match status" value="1"/>
</dbReference>
<feature type="domain" description="PAC" evidence="4">
    <location>
        <begin position="897"/>
        <end position="949"/>
    </location>
</feature>
<dbReference type="NCBIfam" id="TIGR00254">
    <property type="entry name" value="GGDEF"/>
    <property type="match status" value="1"/>
</dbReference>
<dbReference type="InterPro" id="IPR029787">
    <property type="entry name" value="Nucleotide_cyclase"/>
</dbReference>
<dbReference type="InterPro" id="IPR013655">
    <property type="entry name" value="PAS_fold_3"/>
</dbReference>
<dbReference type="Pfam" id="PF00563">
    <property type="entry name" value="EAL"/>
    <property type="match status" value="1"/>
</dbReference>
<feature type="domain" description="PAS" evidence="3">
    <location>
        <begin position="454"/>
        <end position="497"/>
    </location>
</feature>
<dbReference type="InterPro" id="IPR043128">
    <property type="entry name" value="Rev_trsase/Diguanyl_cyclase"/>
</dbReference>
<keyword evidence="1" id="KW-1133">Transmembrane helix</keyword>
<dbReference type="PROSITE" id="PS50883">
    <property type="entry name" value="EAL"/>
    <property type="match status" value="1"/>
</dbReference>
<keyword evidence="1" id="KW-0472">Membrane</keyword>
<dbReference type="InterPro" id="IPR001610">
    <property type="entry name" value="PAC"/>
</dbReference>
<dbReference type="InterPro" id="IPR000014">
    <property type="entry name" value="PAS"/>
</dbReference>
<feature type="domain" description="PAS" evidence="3">
    <location>
        <begin position="950"/>
        <end position="1009"/>
    </location>
</feature>
<dbReference type="SMART" id="SM00267">
    <property type="entry name" value="GGDEF"/>
    <property type="match status" value="1"/>
</dbReference>
<dbReference type="Proteomes" id="UP000292459">
    <property type="component" value="Unassembled WGS sequence"/>
</dbReference>
<dbReference type="GO" id="GO:0006355">
    <property type="term" value="P:regulation of DNA-templated transcription"/>
    <property type="evidence" value="ECO:0007669"/>
    <property type="project" value="InterPro"/>
</dbReference>
<evidence type="ECO:0000313" key="7">
    <source>
        <dbReference type="EMBL" id="RZM78913.1"/>
    </source>
</evidence>
<dbReference type="RefSeq" id="WP_052288560.1">
    <property type="nucleotide sequence ID" value="NZ_QVFV01000002.1"/>
</dbReference>
<dbReference type="SMART" id="SM00086">
    <property type="entry name" value="PAC"/>
    <property type="match status" value="6"/>
</dbReference>
<reference evidence="7 8" key="1">
    <citation type="submission" date="2018-11" db="EMBL/GenBank/DDBJ databases">
        <title>Whole genome sequencing of an environmental sample.</title>
        <authorList>
            <person name="Sarangi A.N."/>
            <person name="Singh D."/>
            <person name="Tripathy S."/>
        </authorList>
    </citation>
    <scope>NUCLEOTIDE SEQUENCE [LARGE SCALE GENOMIC DNA]</scope>
    <source>
        <strain evidence="7 8">Lakshadweep</strain>
    </source>
</reference>
<feature type="domain" description="PAC" evidence="4">
    <location>
        <begin position="1023"/>
        <end position="1075"/>
    </location>
</feature>
<dbReference type="Pfam" id="PF00989">
    <property type="entry name" value="PAS"/>
    <property type="match status" value="1"/>
</dbReference>
<dbReference type="EMBL" id="QVFV01000002">
    <property type="protein sequence ID" value="RZM78913.1"/>
    <property type="molecule type" value="Genomic_DNA"/>
</dbReference>
<dbReference type="PROSITE" id="PS50887">
    <property type="entry name" value="GGDEF"/>
    <property type="match status" value="1"/>
</dbReference>
<feature type="domain" description="EAL" evidence="5">
    <location>
        <begin position="1250"/>
        <end position="1504"/>
    </location>
</feature>
<dbReference type="FunFam" id="3.30.70.270:FF:000001">
    <property type="entry name" value="Diguanylate cyclase domain protein"/>
    <property type="match status" value="1"/>
</dbReference>
<dbReference type="PANTHER" id="PTHR44757:SF2">
    <property type="entry name" value="BIOFILM ARCHITECTURE MAINTENANCE PROTEIN MBAA"/>
    <property type="match status" value="1"/>
</dbReference>
<feature type="domain" description="PAC" evidence="4">
    <location>
        <begin position="770"/>
        <end position="822"/>
    </location>
</feature>
<dbReference type="SUPFAM" id="SSF55785">
    <property type="entry name" value="PYP-like sensor domain (PAS domain)"/>
    <property type="match status" value="6"/>
</dbReference>
<feature type="chain" id="PRO_5020873354" evidence="2">
    <location>
        <begin position="24"/>
        <end position="1513"/>
    </location>
</feature>
<feature type="signal peptide" evidence="2">
    <location>
        <begin position="1"/>
        <end position="23"/>
    </location>
</feature>
<evidence type="ECO:0000256" key="2">
    <source>
        <dbReference type="SAM" id="SignalP"/>
    </source>
</evidence>
<dbReference type="Pfam" id="PF00990">
    <property type="entry name" value="GGDEF"/>
    <property type="match status" value="1"/>
</dbReference>
<dbReference type="Pfam" id="PF00497">
    <property type="entry name" value="SBP_bac_3"/>
    <property type="match status" value="1"/>
</dbReference>
<dbReference type="InterPro" id="IPR001633">
    <property type="entry name" value="EAL_dom"/>
</dbReference>
<dbReference type="Gene3D" id="3.20.20.450">
    <property type="entry name" value="EAL domain"/>
    <property type="match status" value="1"/>
</dbReference>
<dbReference type="Gene3D" id="3.30.450.20">
    <property type="entry name" value="PAS domain"/>
    <property type="match status" value="6"/>
</dbReference>
<name>A0A4Q7E8V4_9CYAN</name>
<evidence type="ECO:0000259" key="5">
    <source>
        <dbReference type="PROSITE" id="PS50883"/>
    </source>
</evidence>
<protein>
    <submittedName>
        <fullName evidence="7">EAL domain-containing protein</fullName>
    </submittedName>
</protein>
<dbReference type="InterPro" id="IPR013767">
    <property type="entry name" value="PAS_fold"/>
</dbReference>
<organism evidence="7 8">
    <name type="scientific">Leptolyngbya iicbica LK</name>
    <dbReference type="NCBI Taxonomy" id="2294035"/>
    <lineage>
        <taxon>Bacteria</taxon>
        <taxon>Bacillati</taxon>
        <taxon>Cyanobacteriota</taxon>
        <taxon>Cyanophyceae</taxon>
        <taxon>Leptolyngbyales</taxon>
        <taxon>Leptolyngbyaceae</taxon>
        <taxon>Leptolyngbya group</taxon>
        <taxon>Leptolyngbya</taxon>
        <taxon>Leptolyngbya iicbica</taxon>
    </lineage>
</organism>
<dbReference type="InterPro" id="IPR001638">
    <property type="entry name" value="Solute-binding_3/MltF_N"/>
</dbReference>
<dbReference type="Pfam" id="PF08447">
    <property type="entry name" value="PAS_3"/>
    <property type="match status" value="5"/>
</dbReference>
<evidence type="ECO:0000259" key="6">
    <source>
        <dbReference type="PROSITE" id="PS50887"/>
    </source>
</evidence>
<dbReference type="InterPro" id="IPR000700">
    <property type="entry name" value="PAS-assoc_C"/>
</dbReference>
<keyword evidence="1" id="KW-0812">Transmembrane</keyword>
<dbReference type="FunFam" id="3.20.20.450:FF:000001">
    <property type="entry name" value="Cyclic di-GMP phosphodiesterase yahA"/>
    <property type="match status" value="1"/>
</dbReference>
<dbReference type="CDD" id="cd01949">
    <property type="entry name" value="GGDEF"/>
    <property type="match status" value="1"/>
</dbReference>
<dbReference type="SMART" id="SM00091">
    <property type="entry name" value="PAS"/>
    <property type="match status" value="6"/>
</dbReference>
<keyword evidence="2" id="KW-0732">Signal</keyword>
<feature type="domain" description="PAC" evidence="4">
    <location>
        <begin position="641"/>
        <end position="692"/>
    </location>
</feature>